<evidence type="ECO:0000256" key="1">
    <source>
        <dbReference type="SAM" id="MobiDB-lite"/>
    </source>
</evidence>
<evidence type="ECO:0000259" key="2">
    <source>
        <dbReference type="Pfam" id="PF26255"/>
    </source>
</evidence>
<feature type="compositionally biased region" description="Low complexity" evidence="1">
    <location>
        <begin position="41"/>
        <end position="67"/>
    </location>
</feature>
<comment type="caution">
    <text evidence="3">The sequence shown here is derived from an EMBL/GenBank/DDBJ whole genome shotgun (WGS) entry which is preliminary data.</text>
</comment>
<organism evidence="3 4">
    <name type="scientific">Halorussus aquaticus</name>
    <dbReference type="NCBI Taxonomy" id="2953748"/>
    <lineage>
        <taxon>Archaea</taxon>
        <taxon>Methanobacteriati</taxon>
        <taxon>Methanobacteriota</taxon>
        <taxon>Stenosarchaea group</taxon>
        <taxon>Halobacteria</taxon>
        <taxon>Halobacteriales</taxon>
        <taxon>Haladaptataceae</taxon>
        <taxon>Halorussus</taxon>
    </lineage>
</organism>
<keyword evidence="4" id="KW-1185">Reference proteome</keyword>
<feature type="domain" description="Envelope protein N-terminal" evidence="2">
    <location>
        <begin position="175"/>
        <end position="434"/>
    </location>
</feature>
<dbReference type="EMBL" id="JBHSHT010000001">
    <property type="protein sequence ID" value="MFC4825078.1"/>
    <property type="molecule type" value="Genomic_DNA"/>
</dbReference>
<sequence length="709" mass="77119">MKDTEDGDDEPVNDESGGVTVSRRQLMQALGAAGVTAAAGSSLTGSVAAQTNTTTTSTTTDGDTVPGDTPPDKYWMEQNYSDYVAQDDAKRLYTLPSGREVASMFMLQTPALGQTALAMETIQRADGYSPGELFDAVRGSLADVYYDPYNPGDVASGTVLQQAWYDIVEAHQLLERGITQWQSDMGENEELAHAEIELATRAAFNSGRTVSQAKSDARTAVRDLLASSEQNLLILIEEILIRINGVFFRVASELDNTSLKDYWSFNSGAKLTHDNFTLHQPSMHPARVSLMDGRILETGVMQLLPEQDTDEMLVHPLYDTIAADGRWEWVPTTTDSKTYPIPPINYAPPDFLSDSEYQLLSYNQDLSALASEMYNKLWSLVRTFDQEIDAYVDTMYSSYAGRGKIPMSDLSNAAIRRELGMDWYQTGSTGFAIIEALRRGKRTNTEFHVDVEILGPSESQGEGERIDETIVLLGGAEGWTPGAAETVSYDLTEETAVIDGTELHIKGQPANGQHTVTYADGTSETYQYGQVMTSGEWMQSSDAADWTASFYLRLDSDGYSLSDIESVSASVDEALRVGETYRIPDPRANNEEIIVADYDSLWRSLTEPGEGIHIHSVVNAAGEEVGALHMRDGRQTELSTDGAEELMRQQIYTAAERTRHRRKYDPPGGGGAGGGGAGGDDGGSGLWMWGAAIGAGALAALGLQGGDDR</sequence>
<name>A0ABD5Q342_9EURY</name>
<dbReference type="Proteomes" id="UP001595945">
    <property type="component" value="Unassembled WGS sequence"/>
</dbReference>
<dbReference type="GeneID" id="73044218"/>
<dbReference type="Pfam" id="PF26255">
    <property type="entry name" value="Viral_env_HRPV"/>
    <property type="match status" value="1"/>
</dbReference>
<feature type="region of interest" description="Disordered" evidence="1">
    <location>
        <begin position="654"/>
        <end position="678"/>
    </location>
</feature>
<dbReference type="InterPro" id="IPR006311">
    <property type="entry name" value="TAT_signal"/>
</dbReference>
<reference evidence="3 4" key="1">
    <citation type="journal article" date="2019" name="Int. J. Syst. Evol. Microbiol.">
        <title>The Global Catalogue of Microorganisms (GCM) 10K type strain sequencing project: providing services to taxonomists for standard genome sequencing and annotation.</title>
        <authorList>
            <consortium name="The Broad Institute Genomics Platform"/>
            <consortium name="The Broad Institute Genome Sequencing Center for Infectious Disease"/>
            <person name="Wu L."/>
            <person name="Ma J."/>
        </authorList>
    </citation>
    <scope>NUCLEOTIDE SEQUENCE [LARGE SCALE GENOMIC DNA]</scope>
    <source>
        <strain evidence="3 4">XZYJ18</strain>
    </source>
</reference>
<dbReference type="AlphaFoldDB" id="A0ABD5Q342"/>
<proteinExistence type="predicted"/>
<feature type="region of interest" description="Disordered" evidence="1">
    <location>
        <begin position="41"/>
        <end position="74"/>
    </location>
</feature>
<dbReference type="PROSITE" id="PS51318">
    <property type="entry name" value="TAT"/>
    <property type="match status" value="1"/>
</dbReference>
<protein>
    <recommendedName>
        <fullName evidence="2">Envelope protein N-terminal domain-containing protein</fullName>
    </recommendedName>
</protein>
<evidence type="ECO:0000313" key="4">
    <source>
        <dbReference type="Proteomes" id="UP001595945"/>
    </source>
</evidence>
<accession>A0ABD5Q342</accession>
<evidence type="ECO:0000313" key="3">
    <source>
        <dbReference type="EMBL" id="MFC4825078.1"/>
    </source>
</evidence>
<dbReference type="RefSeq" id="WP_254269217.1">
    <property type="nucleotide sequence ID" value="NZ_CP100400.1"/>
</dbReference>
<dbReference type="InterPro" id="IPR058677">
    <property type="entry name" value="ORF4_N"/>
</dbReference>
<gene>
    <name evidence="3" type="ORF">ACFO9K_12495</name>
</gene>
<feature type="compositionally biased region" description="Gly residues" evidence="1">
    <location>
        <begin position="667"/>
        <end position="678"/>
    </location>
</feature>